<keyword evidence="2" id="KW-1185">Reference proteome</keyword>
<dbReference type="OrthoDB" id="5190258at2759"/>
<dbReference type="EMBL" id="JAACJJ010000028">
    <property type="protein sequence ID" value="KAF5321515.1"/>
    <property type="molecule type" value="Genomic_DNA"/>
</dbReference>
<dbReference type="InterPro" id="IPR035923">
    <property type="entry name" value="TT1751-like_sf"/>
</dbReference>
<dbReference type="Proteomes" id="UP000567179">
    <property type="component" value="Unassembled WGS sequence"/>
</dbReference>
<organism evidence="1 2">
    <name type="scientific">Psilocybe cf. subviscida</name>
    <dbReference type="NCBI Taxonomy" id="2480587"/>
    <lineage>
        <taxon>Eukaryota</taxon>
        <taxon>Fungi</taxon>
        <taxon>Dikarya</taxon>
        <taxon>Basidiomycota</taxon>
        <taxon>Agaricomycotina</taxon>
        <taxon>Agaricomycetes</taxon>
        <taxon>Agaricomycetidae</taxon>
        <taxon>Agaricales</taxon>
        <taxon>Agaricineae</taxon>
        <taxon>Strophariaceae</taxon>
        <taxon>Psilocybe</taxon>
    </lineage>
</organism>
<accession>A0A8H5BDT7</accession>
<evidence type="ECO:0008006" key="3">
    <source>
        <dbReference type="Google" id="ProtNLM"/>
    </source>
</evidence>
<protein>
    <recommendedName>
        <fullName evidence="3">DUF302 domain-containing protein</fullName>
    </recommendedName>
</protein>
<name>A0A8H5BDT7_9AGAR</name>
<comment type="caution">
    <text evidence="1">The sequence shown here is derived from an EMBL/GenBank/DDBJ whole genome shotgun (WGS) entry which is preliminary data.</text>
</comment>
<gene>
    <name evidence="1" type="ORF">D9619_000325</name>
</gene>
<sequence>MPEPTKHEYTSTLRAIKYECSVPAAEVIARLNKAVNKAGADSGGPLPHLEKLREQGKLEEYVAEKSGDYFLYFSDSPFHKRPSIGSSSPADDNKERPLVVTYTIGDPRIAQRILARNPWAAVCIPPRLLVVEKPDRSGTSVYFHTASSIMSMAAHEGPRDEELETILAGLDKKLEALVVHITAEMPEFGAAL</sequence>
<dbReference type="SUPFAM" id="SSF103247">
    <property type="entry name" value="TT1751-like"/>
    <property type="match status" value="1"/>
</dbReference>
<evidence type="ECO:0000313" key="2">
    <source>
        <dbReference type="Proteomes" id="UP000567179"/>
    </source>
</evidence>
<reference evidence="1 2" key="1">
    <citation type="journal article" date="2020" name="ISME J.">
        <title>Uncovering the hidden diversity of litter-decomposition mechanisms in mushroom-forming fungi.</title>
        <authorList>
            <person name="Floudas D."/>
            <person name="Bentzer J."/>
            <person name="Ahren D."/>
            <person name="Johansson T."/>
            <person name="Persson P."/>
            <person name="Tunlid A."/>
        </authorList>
    </citation>
    <scope>NUCLEOTIDE SEQUENCE [LARGE SCALE GENOMIC DNA]</scope>
    <source>
        <strain evidence="1 2">CBS 101986</strain>
    </source>
</reference>
<evidence type="ECO:0000313" key="1">
    <source>
        <dbReference type="EMBL" id="KAF5321515.1"/>
    </source>
</evidence>
<dbReference type="Gene3D" id="3.30.310.70">
    <property type="entry name" value="TT1751-like domain"/>
    <property type="match status" value="1"/>
</dbReference>
<dbReference type="AlphaFoldDB" id="A0A8H5BDT7"/>
<proteinExistence type="predicted"/>